<dbReference type="SMART" id="SM00092">
    <property type="entry name" value="RNAse_Pc"/>
    <property type="match status" value="1"/>
</dbReference>
<sequence>MCFEDDQESKPEPFTDCQSFKEFKRKHILPTSFRTKKGDLGVWGKYLLKNKLCGRIEMQSFIKSSEENIKQICNGSGSVSGNYTKSKDLFEVYLVKSSEGINPKCIVTSCTLGNYYVIVKCENKKPVHYESCVKILILIIHLKILLYHTDV</sequence>
<evidence type="ECO:0000259" key="1">
    <source>
        <dbReference type="SMART" id="SM00092"/>
    </source>
</evidence>
<evidence type="ECO:0000313" key="3">
    <source>
        <dbReference type="Proteomes" id="UP000694701"/>
    </source>
</evidence>
<name>A0A8C2IB69_CYPCA</name>
<evidence type="ECO:0000313" key="2">
    <source>
        <dbReference type="Ensembl" id="ENSCCRP00020077284.1"/>
    </source>
</evidence>
<dbReference type="InterPro" id="IPR023412">
    <property type="entry name" value="RNaseA_domain"/>
</dbReference>
<dbReference type="Gene3D" id="3.10.130.10">
    <property type="entry name" value="Ribonuclease A-like domain"/>
    <property type="match status" value="1"/>
</dbReference>
<dbReference type="Ensembl" id="ENSCCRT00020084736.1">
    <property type="protein sequence ID" value="ENSCCRP00020077284.1"/>
    <property type="gene ID" value="ENSCCRG00020035985.1"/>
</dbReference>
<proteinExistence type="predicted"/>
<accession>A0A8C2IB69</accession>
<organism evidence="2 3">
    <name type="scientific">Cyprinus carpio</name>
    <name type="common">Common carp</name>
    <dbReference type="NCBI Taxonomy" id="7962"/>
    <lineage>
        <taxon>Eukaryota</taxon>
        <taxon>Metazoa</taxon>
        <taxon>Chordata</taxon>
        <taxon>Craniata</taxon>
        <taxon>Vertebrata</taxon>
        <taxon>Euteleostomi</taxon>
        <taxon>Actinopterygii</taxon>
        <taxon>Neopterygii</taxon>
        <taxon>Teleostei</taxon>
        <taxon>Ostariophysi</taxon>
        <taxon>Cypriniformes</taxon>
        <taxon>Cyprinidae</taxon>
        <taxon>Cyprininae</taxon>
        <taxon>Cyprinus</taxon>
    </lineage>
</organism>
<reference evidence="2" key="1">
    <citation type="submission" date="2025-08" db="UniProtKB">
        <authorList>
            <consortium name="Ensembl"/>
        </authorList>
    </citation>
    <scope>IDENTIFICATION</scope>
</reference>
<dbReference type="AlphaFoldDB" id="A0A8C2IB69"/>
<dbReference type="SUPFAM" id="SSF54076">
    <property type="entry name" value="RNase A-like"/>
    <property type="match status" value="1"/>
</dbReference>
<dbReference type="InterPro" id="IPR036816">
    <property type="entry name" value="RNaseA-like_dom_sf"/>
</dbReference>
<dbReference type="Proteomes" id="UP000694701">
    <property type="component" value="Unplaced"/>
</dbReference>
<protein>
    <recommendedName>
        <fullName evidence="1">Ribonuclease A-domain domain-containing protein</fullName>
    </recommendedName>
</protein>
<feature type="domain" description="Ribonuclease A-domain" evidence="1">
    <location>
        <begin position="16"/>
        <end position="133"/>
    </location>
</feature>